<evidence type="ECO:0000313" key="2">
    <source>
        <dbReference type="EMBL" id="GFZ86266.1"/>
    </source>
</evidence>
<dbReference type="PROSITE" id="PS51186">
    <property type="entry name" value="GNAT"/>
    <property type="match status" value="1"/>
</dbReference>
<comment type="caution">
    <text evidence="2">The sequence shown here is derived from an EMBL/GenBank/DDBJ whole genome shotgun (WGS) entry which is preliminary data.</text>
</comment>
<evidence type="ECO:0000313" key="3">
    <source>
        <dbReference type="Proteomes" id="UP000598120"/>
    </source>
</evidence>
<dbReference type="GO" id="GO:0016747">
    <property type="term" value="F:acyltransferase activity, transferring groups other than amino-acyl groups"/>
    <property type="evidence" value="ECO:0007669"/>
    <property type="project" value="InterPro"/>
</dbReference>
<protein>
    <recommendedName>
        <fullName evidence="1">N-acetyltransferase domain-containing protein</fullName>
    </recommendedName>
</protein>
<dbReference type="Proteomes" id="UP000598120">
    <property type="component" value="Unassembled WGS sequence"/>
</dbReference>
<dbReference type="AlphaFoldDB" id="A0A8J2TSG0"/>
<dbReference type="InterPro" id="IPR016181">
    <property type="entry name" value="Acyl_CoA_acyltransferase"/>
</dbReference>
<dbReference type="Gene3D" id="3.40.630.30">
    <property type="match status" value="1"/>
</dbReference>
<accession>A0A8J2TSG0</accession>
<organism evidence="2 3">
    <name type="scientific">Aquaticitalea lipolytica</name>
    <dbReference type="NCBI Taxonomy" id="1247562"/>
    <lineage>
        <taxon>Bacteria</taxon>
        <taxon>Pseudomonadati</taxon>
        <taxon>Bacteroidota</taxon>
        <taxon>Flavobacteriia</taxon>
        <taxon>Flavobacteriales</taxon>
        <taxon>Flavobacteriaceae</taxon>
        <taxon>Aquaticitalea</taxon>
    </lineage>
</organism>
<dbReference type="EMBL" id="BMIC01000002">
    <property type="protein sequence ID" value="GFZ86266.1"/>
    <property type="molecule type" value="Genomic_DNA"/>
</dbReference>
<dbReference type="Pfam" id="PF00583">
    <property type="entry name" value="Acetyltransf_1"/>
    <property type="match status" value="1"/>
</dbReference>
<evidence type="ECO:0000259" key="1">
    <source>
        <dbReference type="PROSITE" id="PS51186"/>
    </source>
</evidence>
<name>A0A8J2TSG0_9FLAO</name>
<gene>
    <name evidence="2" type="ORF">GCM10011531_16950</name>
</gene>
<proteinExistence type="predicted"/>
<sequence>MYDIENFSLEFSEQNSHYYFIIYNSKKVGILRLQHDKPLVDFPDKKATYLHRIYLGEEAQGKGVAKQIMDWTESSAKLKGSELIWLKAMDTQSQALRFYEKHGFSISNTTVLDFELIHKHLRGMNILYKFLDDK</sequence>
<keyword evidence="3" id="KW-1185">Reference proteome</keyword>
<reference evidence="2 3" key="1">
    <citation type="journal article" date="2014" name="Int. J. Syst. Evol. Microbiol.">
        <title>Complete genome sequence of Corynebacterium casei LMG S-19264T (=DSM 44701T), isolated from a smear-ripened cheese.</title>
        <authorList>
            <consortium name="US DOE Joint Genome Institute (JGI-PGF)"/>
            <person name="Walter F."/>
            <person name="Albersmeier A."/>
            <person name="Kalinowski J."/>
            <person name="Ruckert C."/>
        </authorList>
    </citation>
    <scope>NUCLEOTIDE SEQUENCE [LARGE SCALE GENOMIC DNA]</scope>
    <source>
        <strain evidence="2 3">CGMCC 1.15295</strain>
    </source>
</reference>
<dbReference type="SUPFAM" id="SSF55729">
    <property type="entry name" value="Acyl-CoA N-acyltransferases (Nat)"/>
    <property type="match status" value="1"/>
</dbReference>
<feature type="domain" description="N-acetyltransferase" evidence="1">
    <location>
        <begin position="1"/>
        <end position="132"/>
    </location>
</feature>
<dbReference type="CDD" id="cd04301">
    <property type="entry name" value="NAT_SF"/>
    <property type="match status" value="1"/>
</dbReference>
<dbReference type="InterPro" id="IPR000182">
    <property type="entry name" value="GNAT_dom"/>
</dbReference>